<sequence length="62" mass="7233">MAARLEIIISFDENLNKYQVEWITGESQDITDEEKKIIAQLKNKLLASMENELTGNNQHYLH</sequence>
<proteinExistence type="predicted"/>
<organism evidence="1 2">
    <name type="scientific">Photorhabdus luminescens</name>
    <name type="common">Xenorhabdus luminescens</name>
    <dbReference type="NCBI Taxonomy" id="29488"/>
    <lineage>
        <taxon>Bacteria</taxon>
        <taxon>Pseudomonadati</taxon>
        <taxon>Pseudomonadota</taxon>
        <taxon>Gammaproteobacteria</taxon>
        <taxon>Enterobacterales</taxon>
        <taxon>Morganellaceae</taxon>
        <taxon>Photorhabdus</taxon>
    </lineage>
</organism>
<dbReference type="OrthoDB" id="6460016at2"/>
<name>A0A1G5Q2N3_PHOLU</name>
<reference evidence="2" key="1">
    <citation type="submission" date="2016-10" db="EMBL/GenBank/DDBJ databases">
        <authorList>
            <person name="Varghese N."/>
            <person name="Submissions S."/>
        </authorList>
    </citation>
    <scope>NUCLEOTIDE SEQUENCE [LARGE SCALE GENOMIC DNA]</scope>
    <source>
        <strain evidence="2">ATCC 29999</strain>
    </source>
</reference>
<dbReference type="GeneID" id="45655274"/>
<dbReference type="RefSeq" id="WP_011147664.1">
    <property type="nucleotide sequence ID" value="NZ_CAWQXX010000034.1"/>
</dbReference>
<dbReference type="AlphaFoldDB" id="A0A1G5Q2N3"/>
<dbReference type="Proteomes" id="UP000183223">
    <property type="component" value="Unassembled WGS sequence"/>
</dbReference>
<accession>A0A1G5Q2N3</accession>
<keyword evidence="2" id="KW-1185">Reference proteome</keyword>
<dbReference type="EMBL" id="FMWJ01000002">
    <property type="protein sequence ID" value="SCZ55651.1"/>
    <property type="molecule type" value="Genomic_DNA"/>
</dbReference>
<protein>
    <submittedName>
        <fullName evidence="1">Uncharacterized protein</fullName>
    </submittedName>
</protein>
<evidence type="ECO:0000313" key="1">
    <source>
        <dbReference type="EMBL" id="SCZ55651.1"/>
    </source>
</evidence>
<gene>
    <name evidence="1" type="ORF">SAMN02982990_00787</name>
</gene>
<evidence type="ECO:0000313" key="2">
    <source>
        <dbReference type="Proteomes" id="UP000183223"/>
    </source>
</evidence>